<keyword evidence="1" id="KW-0175">Coiled coil</keyword>
<keyword evidence="3" id="KW-1185">Reference proteome</keyword>
<reference evidence="2" key="2">
    <citation type="submission" date="2025-08" db="UniProtKB">
        <authorList>
            <consortium name="Ensembl"/>
        </authorList>
    </citation>
    <scope>IDENTIFICATION</scope>
</reference>
<dbReference type="Ensembl" id="ENSOMYT00000116854.1">
    <property type="protein sequence ID" value="ENSOMYP00000121723.1"/>
    <property type="gene ID" value="ENSOMYG00000060535.1"/>
</dbReference>
<protein>
    <submittedName>
        <fullName evidence="2">Uncharacterized protein</fullName>
    </submittedName>
</protein>
<dbReference type="AlphaFoldDB" id="A0A8K9V6J5"/>
<organism evidence="2 3">
    <name type="scientific">Oncorhynchus mykiss</name>
    <name type="common">Rainbow trout</name>
    <name type="synonym">Salmo gairdneri</name>
    <dbReference type="NCBI Taxonomy" id="8022"/>
    <lineage>
        <taxon>Eukaryota</taxon>
        <taxon>Metazoa</taxon>
        <taxon>Chordata</taxon>
        <taxon>Craniata</taxon>
        <taxon>Vertebrata</taxon>
        <taxon>Euteleostomi</taxon>
        <taxon>Actinopterygii</taxon>
        <taxon>Neopterygii</taxon>
        <taxon>Teleostei</taxon>
        <taxon>Protacanthopterygii</taxon>
        <taxon>Salmoniformes</taxon>
        <taxon>Salmonidae</taxon>
        <taxon>Salmoninae</taxon>
        <taxon>Oncorhynchus</taxon>
    </lineage>
</organism>
<dbReference type="Gene3D" id="3.40.630.30">
    <property type="match status" value="1"/>
</dbReference>
<accession>A0A8K9V6J5</accession>
<reference evidence="2" key="1">
    <citation type="submission" date="2020-07" db="EMBL/GenBank/DDBJ databases">
        <title>A long reads based de novo assembly of the rainbow trout Arlee double haploid line genome.</title>
        <authorList>
            <person name="Gao G."/>
            <person name="Palti Y."/>
        </authorList>
    </citation>
    <scope>NUCLEOTIDE SEQUENCE [LARGE SCALE GENOMIC DNA]</scope>
</reference>
<dbReference type="Proteomes" id="UP000694395">
    <property type="component" value="Chromosome 1"/>
</dbReference>
<evidence type="ECO:0000313" key="2">
    <source>
        <dbReference type="Ensembl" id="ENSOMYP00000121723.1"/>
    </source>
</evidence>
<proteinExistence type="predicted"/>
<sequence length="337" mass="37863">MDGCVVRLHTVKFKPKIDGSRGDFTAQLIKVDFHELLRTSDAPELVPQVDNTDILCSVVALFDVSLPDVGPQDVHDTVHSHGTHTITLLRRIIWQSQSISVSLNCSVFHPCRSASAWETFCTGLEEFLARARERRAQREAPGDDQQILPTAVGAESLIVGAAAYKLKTLLTGEKVLQLSLMATRKRYRNCGVGRHIIELLKTQSVCGAYDAFLAHADTDAVDSLTMPCSMTKVRDEWTNTTLMSYLPPSTTTGELPTSLHHHRTKSLAAYQQQAVCVTRLVREVKTLREQLELQRREVDTLNNELDKERERRHRVGLFHIGFLATVVCVCHVRPYLR</sequence>
<reference evidence="2" key="3">
    <citation type="submission" date="2025-09" db="UniProtKB">
        <authorList>
            <consortium name="Ensembl"/>
        </authorList>
    </citation>
    <scope>IDENTIFICATION</scope>
</reference>
<evidence type="ECO:0000256" key="1">
    <source>
        <dbReference type="SAM" id="Coils"/>
    </source>
</evidence>
<feature type="coiled-coil region" evidence="1">
    <location>
        <begin position="277"/>
        <end position="311"/>
    </location>
</feature>
<name>A0A8K9V6J5_ONCMY</name>
<evidence type="ECO:0000313" key="3">
    <source>
        <dbReference type="Proteomes" id="UP000694395"/>
    </source>
</evidence>
<dbReference type="GeneTree" id="ENSGT00980000202858"/>